<keyword evidence="1 3" id="KW-0996">Nickel insertion</keyword>
<keyword evidence="5" id="KW-1185">Reference proteome</keyword>
<dbReference type="InterPro" id="IPR038277">
    <property type="entry name" value="UreF_sf"/>
</dbReference>
<dbReference type="PATRIC" id="fig|1324261.3.peg.4713"/>
<comment type="subcellular location">
    <subcellularLocation>
        <location evidence="3">Cytoplasm</location>
    </subcellularLocation>
</comment>
<name>A0A051TQU6_9MYCO</name>
<dbReference type="Gene3D" id="1.10.4190.10">
    <property type="entry name" value="Urease accessory protein UreF"/>
    <property type="match status" value="1"/>
</dbReference>
<sequence length="230" mass="24261">MTEDLEALLASLQLADSAFPSGFYTLSHGLEGYAQARAIDAAQLSDLLEDLLRHSVGPSAGTALAVAHRSASAGHWDDVITVDRRLYATMLNREMRTASTRTGRQLLSVARESFGGKGTERLAALVDERKALATQPVVAGVVYADAGAPLAAAVASDLFAFAASFAGAAVRLRLSDHIRAQRLLRDVAPVIAEAARQASNRPLAELGACAPLADVMSARHERADARLFAT</sequence>
<accession>A0A051TQU6</accession>
<comment type="function">
    <text evidence="3">Required for maturation of urease via the functional incorporation of the urease nickel metallocenter.</text>
</comment>
<dbReference type="AlphaFoldDB" id="A0A051TQU6"/>
<comment type="caution">
    <text evidence="4">The sequence shown here is derived from an EMBL/GenBank/DDBJ whole genome shotgun (WGS) entry which is preliminary data.</text>
</comment>
<protein>
    <recommendedName>
        <fullName evidence="3">Urease accessory protein UreF</fullName>
    </recommendedName>
</protein>
<dbReference type="PIRSF" id="PIRSF009467">
    <property type="entry name" value="Ureas_acces_UreF"/>
    <property type="match status" value="1"/>
</dbReference>
<dbReference type="HAMAP" id="MF_01385">
    <property type="entry name" value="UreF"/>
    <property type="match status" value="1"/>
</dbReference>
<reference evidence="4 5" key="1">
    <citation type="submission" date="2014-04" db="EMBL/GenBank/DDBJ databases">
        <title>The Genome Sequence of Mycobacterium tuberculosis TKK-01-0051.</title>
        <authorList>
            <consortium name="The Broad Institute Genomics Platform"/>
            <consortium name="The Broad Institute Genome Sequencing Center for Infectious Disease"/>
            <person name="Earl A.M."/>
            <person name="Cohen K."/>
            <person name="Pym A."/>
            <person name="Bishai W."/>
            <person name="Maharaj K."/>
            <person name="Desjardins C."/>
            <person name="Abeel T."/>
            <person name="Young S."/>
            <person name="Zeng Q."/>
            <person name="Gargeya S."/>
            <person name="Abouelleil A."/>
            <person name="Alvarado L."/>
            <person name="Chapman S.B."/>
            <person name="Gainer-Dewar J."/>
            <person name="Goldberg J."/>
            <person name="Griggs A."/>
            <person name="Gujja S."/>
            <person name="Hansen M."/>
            <person name="Howarth C."/>
            <person name="Imamovic A."/>
            <person name="Larimer J."/>
            <person name="Murphy C."/>
            <person name="Naylor J."/>
            <person name="Pearson M."/>
            <person name="Poon T.W."/>
            <person name="Priest M."/>
            <person name="Roberts A."/>
            <person name="Saif S."/>
            <person name="Shea T."/>
            <person name="Sykes S."/>
            <person name="Wortman J."/>
            <person name="Nusbaum C."/>
            <person name="Birren B."/>
        </authorList>
    </citation>
    <scope>NUCLEOTIDE SEQUENCE [LARGE SCALE GENOMIC DNA]</scope>
    <source>
        <strain evidence="4 5">TKK-01-0051</strain>
    </source>
</reference>
<keyword evidence="2 3" id="KW-0143">Chaperone</keyword>
<dbReference type="GO" id="GO:0016151">
    <property type="term" value="F:nickel cation binding"/>
    <property type="evidence" value="ECO:0007669"/>
    <property type="project" value="UniProtKB-UniRule"/>
</dbReference>
<dbReference type="Proteomes" id="UP000025947">
    <property type="component" value="Unassembled WGS sequence"/>
</dbReference>
<dbReference type="PANTHER" id="PTHR33620">
    <property type="entry name" value="UREASE ACCESSORY PROTEIN F"/>
    <property type="match status" value="1"/>
</dbReference>
<gene>
    <name evidence="3" type="primary">ureF</name>
    <name evidence="4" type="ORF">K875_04673</name>
</gene>
<dbReference type="RefSeq" id="WP_044487082.1">
    <property type="nucleotide sequence ID" value="NZ_KK328284.1"/>
</dbReference>
<comment type="subunit">
    <text evidence="3">UreD, UreF and UreG form a complex that acts as a GTP-hydrolysis-dependent molecular chaperone, activating the urease apoprotein by helping to assemble the nickel containing metallocenter of UreC. The UreE protein probably delivers the nickel.</text>
</comment>
<dbReference type="Pfam" id="PF01730">
    <property type="entry name" value="UreF"/>
    <property type="match status" value="1"/>
</dbReference>
<evidence type="ECO:0000256" key="1">
    <source>
        <dbReference type="ARBA" id="ARBA00022988"/>
    </source>
</evidence>
<evidence type="ECO:0000256" key="2">
    <source>
        <dbReference type="ARBA" id="ARBA00023186"/>
    </source>
</evidence>
<comment type="similarity">
    <text evidence="3">Belongs to the UreF family.</text>
</comment>
<organism evidence="4 5">
    <name type="scientific">Mycobacterium [tuberculosis] TKK-01-0051</name>
    <dbReference type="NCBI Taxonomy" id="1324261"/>
    <lineage>
        <taxon>Bacteria</taxon>
        <taxon>Bacillati</taxon>
        <taxon>Actinomycetota</taxon>
        <taxon>Actinomycetes</taxon>
        <taxon>Mycobacteriales</taxon>
        <taxon>Mycobacteriaceae</taxon>
        <taxon>Mycobacterium</taxon>
        <taxon>Mycobacterium avium complex (MAC)</taxon>
    </lineage>
</organism>
<evidence type="ECO:0000313" key="4">
    <source>
        <dbReference type="EMBL" id="KBZ59118.1"/>
    </source>
</evidence>
<dbReference type="PANTHER" id="PTHR33620:SF1">
    <property type="entry name" value="UREASE ACCESSORY PROTEIN F"/>
    <property type="match status" value="1"/>
</dbReference>
<evidence type="ECO:0000256" key="3">
    <source>
        <dbReference type="HAMAP-Rule" id="MF_01385"/>
    </source>
</evidence>
<dbReference type="InterPro" id="IPR002639">
    <property type="entry name" value="UreF"/>
</dbReference>
<keyword evidence="3" id="KW-0963">Cytoplasm</keyword>
<dbReference type="GO" id="GO:0005737">
    <property type="term" value="C:cytoplasm"/>
    <property type="evidence" value="ECO:0007669"/>
    <property type="project" value="UniProtKB-SubCell"/>
</dbReference>
<dbReference type="HOGENOM" id="CLU_049215_4_0_11"/>
<evidence type="ECO:0000313" key="5">
    <source>
        <dbReference type="Proteomes" id="UP000025947"/>
    </source>
</evidence>
<proteinExistence type="inferred from homology"/>
<dbReference type="EMBL" id="JLXW01000011">
    <property type="protein sequence ID" value="KBZ59118.1"/>
    <property type="molecule type" value="Genomic_DNA"/>
</dbReference>